<evidence type="ECO:0000313" key="8">
    <source>
        <dbReference type="Proteomes" id="UP000005413"/>
    </source>
</evidence>
<protein>
    <recommendedName>
        <fullName evidence="6">Integral membrane bound transporter domain-containing protein</fullName>
    </recommendedName>
</protein>
<evidence type="ECO:0000256" key="2">
    <source>
        <dbReference type="ARBA" id="ARBA00022692"/>
    </source>
</evidence>
<keyword evidence="8" id="KW-1185">Reference proteome</keyword>
<evidence type="ECO:0000313" key="7">
    <source>
        <dbReference type="EMBL" id="EHJ08199.1"/>
    </source>
</evidence>
<feature type="transmembrane region" description="Helical" evidence="5">
    <location>
        <begin position="65"/>
        <end position="85"/>
    </location>
</feature>
<keyword evidence="4 5" id="KW-0472">Membrane</keyword>
<keyword evidence="3 5" id="KW-1133">Transmembrane helix</keyword>
<sequence>MTSFFKALIKFNTKNIDVYRGVRQGLLMVIPALLGYLLGNFQFGLLVATGTLAHIYVFKGSPKSMLRTVVLCNIAFAFCMILGTLTANEPLLFGILLLIVTVIPFYIFTALKIAGPSSTFFIVTFSLPINLPIAPEDALFRAFGILVGGVLATIAVILTIIFTKDKIEQQAINDDFDLLSRLLHSYNNQSEFDEVTKSAVNIFKASDKLLITSNSNNGLLSSRFQKLLLLHTSAQGVYSELLELNAENIRPLPQDIIEMMDYIIKKVKKDDLSEKVWGKEIDVAPQFDGLIHHILKIDEIIHADSHRIEHEAEIRTPLYTKRIYQNLTLDSLVFRNTLRYSAIMMAAIFIALMFDFDKAYWIPLSAHTTLLGTSTIHSLERGIARGLGTVLGVLALSVILLVTLPTPIAVIAMGLAAMLTEMFVGANYAFAVIFITIQVILLNGLASQNLTINIAFPRLIDVVMGVVIAIVGLFILGQRTASSLLPTVIAEVVRKEAIMFQYLFSSNGYQNEHYQKTESLHLSVRMNNMTQVYSAANGELFSDKKTTQAYYPSIYALEEISFMLNRAMNNRHRYTIDDKQMGEYLVAFENIAKYFELGTDLSITTLRDLPQYNYIQAALMNIQLNSSTVSKLN</sequence>
<comment type="caution">
    <text evidence="7">The sequence shown here is derived from an EMBL/GenBank/DDBJ whole genome shotgun (WGS) entry which is preliminary data.</text>
</comment>
<dbReference type="PATRIC" id="fig|911238.3.peg.912"/>
<dbReference type="Pfam" id="PF13515">
    <property type="entry name" value="FUSC_2"/>
    <property type="match status" value="1"/>
</dbReference>
<evidence type="ECO:0000256" key="5">
    <source>
        <dbReference type="SAM" id="Phobius"/>
    </source>
</evidence>
<feature type="transmembrane region" description="Helical" evidence="5">
    <location>
        <begin position="33"/>
        <end position="58"/>
    </location>
</feature>
<dbReference type="Proteomes" id="UP000005413">
    <property type="component" value="Unassembled WGS sequence"/>
</dbReference>
<reference evidence="7 8" key="1">
    <citation type="journal article" date="2012" name="BMC Genomics">
        <title>Comparative genomic analysis of the genus Staphylococcus including Staphylococcus aureus and its newly described sister species Staphylococcus simiae.</title>
        <authorList>
            <person name="Suzuki H."/>
            <person name="Lefebure T."/>
            <person name="Pavinski Bitar P."/>
            <person name="Stanhope M.J."/>
        </authorList>
    </citation>
    <scope>NUCLEOTIDE SEQUENCE [LARGE SCALE GENOMIC DNA]</scope>
    <source>
        <strain evidence="7 8">CCM 7213</strain>
    </source>
</reference>
<dbReference type="InterPro" id="IPR049453">
    <property type="entry name" value="Memb_transporter_dom"/>
</dbReference>
<feature type="transmembrane region" description="Helical" evidence="5">
    <location>
        <begin position="118"/>
        <end position="134"/>
    </location>
</feature>
<feature type="transmembrane region" description="Helical" evidence="5">
    <location>
        <begin position="425"/>
        <end position="446"/>
    </location>
</feature>
<accession>G5JI06</accession>
<feature type="transmembrane region" description="Helical" evidence="5">
    <location>
        <begin position="337"/>
        <end position="354"/>
    </location>
</feature>
<evidence type="ECO:0000256" key="4">
    <source>
        <dbReference type="ARBA" id="ARBA00023136"/>
    </source>
</evidence>
<proteinExistence type="predicted"/>
<feature type="transmembrane region" description="Helical" evidence="5">
    <location>
        <begin position="391"/>
        <end position="419"/>
    </location>
</feature>
<gene>
    <name evidence="7" type="ORF">SS7213T_05441</name>
</gene>
<evidence type="ECO:0000256" key="3">
    <source>
        <dbReference type="ARBA" id="ARBA00022989"/>
    </source>
</evidence>
<keyword evidence="2 5" id="KW-0812">Transmembrane</keyword>
<dbReference type="AlphaFoldDB" id="G5JI06"/>
<evidence type="ECO:0000256" key="1">
    <source>
        <dbReference type="ARBA" id="ARBA00004141"/>
    </source>
</evidence>
<feature type="domain" description="Integral membrane bound transporter" evidence="6">
    <location>
        <begin position="347"/>
        <end position="471"/>
    </location>
</feature>
<feature type="transmembrane region" description="Helical" evidence="5">
    <location>
        <begin position="140"/>
        <end position="162"/>
    </location>
</feature>
<feature type="transmembrane region" description="Helical" evidence="5">
    <location>
        <begin position="91"/>
        <end position="111"/>
    </location>
</feature>
<dbReference type="EMBL" id="AEUN01000377">
    <property type="protein sequence ID" value="EHJ08199.1"/>
    <property type="molecule type" value="Genomic_DNA"/>
</dbReference>
<name>G5JI06_9STAP</name>
<comment type="subcellular location">
    <subcellularLocation>
        <location evidence="1">Membrane</location>
        <topology evidence="1">Multi-pass membrane protein</topology>
    </subcellularLocation>
</comment>
<dbReference type="GO" id="GO:0016020">
    <property type="term" value="C:membrane"/>
    <property type="evidence" value="ECO:0007669"/>
    <property type="project" value="UniProtKB-SubCell"/>
</dbReference>
<organism evidence="7 8">
    <name type="scientific">Staphylococcus simiae CCM 7213 = CCUG 51256</name>
    <dbReference type="NCBI Taxonomy" id="911238"/>
    <lineage>
        <taxon>Bacteria</taxon>
        <taxon>Bacillati</taxon>
        <taxon>Bacillota</taxon>
        <taxon>Bacilli</taxon>
        <taxon>Bacillales</taxon>
        <taxon>Staphylococcaceae</taxon>
        <taxon>Staphylococcus</taxon>
    </lineage>
</organism>
<evidence type="ECO:0000259" key="6">
    <source>
        <dbReference type="Pfam" id="PF13515"/>
    </source>
</evidence>
<feature type="transmembrane region" description="Helical" evidence="5">
    <location>
        <begin position="458"/>
        <end position="477"/>
    </location>
</feature>